<dbReference type="EMBL" id="CP041372">
    <property type="protein sequence ID" value="QKS72699.1"/>
    <property type="molecule type" value="Genomic_DNA"/>
</dbReference>
<keyword evidence="14" id="KW-1185">Reference proteome</keyword>
<dbReference type="AlphaFoldDB" id="A0A859FHZ4"/>
<keyword evidence="6 10" id="KW-0472">Membrane</keyword>
<dbReference type="Pfam" id="PF02743">
    <property type="entry name" value="dCache_1"/>
    <property type="match status" value="1"/>
</dbReference>
<evidence type="ECO:0000256" key="2">
    <source>
        <dbReference type="ARBA" id="ARBA00022475"/>
    </source>
</evidence>
<dbReference type="Gene3D" id="3.30.450.20">
    <property type="entry name" value="PAS domain"/>
    <property type="match status" value="1"/>
</dbReference>
<reference evidence="14" key="1">
    <citation type="submission" date="2019-07" db="EMBL/GenBank/DDBJ databases">
        <title>Bacillus alkalisoli sp. nov. isolated from saline soil.</title>
        <authorList>
            <person name="Sun J.-Q."/>
            <person name="Xu L."/>
        </authorList>
    </citation>
    <scope>NUCLEOTIDE SEQUENCE [LARGE SCALE GENOMIC DNA]</scope>
    <source>
        <strain evidence="14">M4U3P1</strain>
    </source>
</reference>
<feature type="domain" description="HAMP" evidence="12">
    <location>
        <begin position="317"/>
        <end position="372"/>
    </location>
</feature>
<name>A0A859FHZ4_9BACI</name>
<dbReference type="InterPro" id="IPR003660">
    <property type="entry name" value="HAMP_dom"/>
</dbReference>
<dbReference type="InterPro" id="IPR033479">
    <property type="entry name" value="dCache_1"/>
</dbReference>
<evidence type="ECO:0000256" key="10">
    <source>
        <dbReference type="SAM" id="Phobius"/>
    </source>
</evidence>
<dbReference type="GO" id="GO:0004888">
    <property type="term" value="F:transmembrane signaling receptor activity"/>
    <property type="evidence" value="ECO:0007669"/>
    <property type="project" value="InterPro"/>
</dbReference>
<dbReference type="SUPFAM" id="SSF103190">
    <property type="entry name" value="Sensory domain-like"/>
    <property type="match status" value="1"/>
</dbReference>
<dbReference type="InterPro" id="IPR004090">
    <property type="entry name" value="Chemotax_Me-accpt_rcpt"/>
</dbReference>
<dbReference type="SUPFAM" id="SSF58104">
    <property type="entry name" value="Methyl-accepting chemotaxis protein (MCP) signaling domain"/>
    <property type="match status" value="1"/>
</dbReference>
<evidence type="ECO:0000256" key="9">
    <source>
        <dbReference type="PROSITE-ProRule" id="PRU00284"/>
    </source>
</evidence>
<keyword evidence="2" id="KW-1003">Cell membrane</keyword>
<dbReference type="Gene3D" id="1.10.287.950">
    <property type="entry name" value="Methyl-accepting chemotaxis protein"/>
    <property type="match status" value="1"/>
</dbReference>
<evidence type="ECO:0000256" key="8">
    <source>
        <dbReference type="ARBA" id="ARBA00029447"/>
    </source>
</evidence>
<dbReference type="PANTHER" id="PTHR32089:SF112">
    <property type="entry name" value="LYSOZYME-LIKE PROTEIN-RELATED"/>
    <property type="match status" value="1"/>
</dbReference>
<keyword evidence="4 10" id="KW-0812">Transmembrane</keyword>
<evidence type="ECO:0000256" key="7">
    <source>
        <dbReference type="ARBA" id="ARBA00023224"/>
    </source>
</evidence>
<dbReference type="GO" id="GO:0006935">
    <property type="term" value="P:chemotaxis"/>
    <property type="evidence" value="ECO:0007669"/>
    <property type="project" value="UniProtKB-KW"/>
</dbReference>
<dbReference type="PANTHER" id="PTHR32089">
    <property type="entry name" value="METHYL-ACCEPTING CHEMOTAXIS PROTEIN MCPB"/>
    <property type="match status" value="1"/>
</dbReference>
<organism evidence="13 14">
    <name type="scientific">Paenalkalicoccus suaedae</name>
    <dbReference type="NCBI Taxonomy" id="2592382"/>
    <lineage>
        <taxon>Bacteria</taxon>
        <taxon>Bacillati</taxon>
        <taxon>Bacillota</taxon>
        <taxon>Bacilli</taxon>
        <taxon>Bacillales</taxon>
        <taxon>Bacillaceae</taxon>
        <taxon>Paenalkalicoccus</taxon>
    </lineage>
</organism>
<feature type="domain" description="Methyl-accepting transducer" evidence="11">
    <location>
        <begin position="391"/>
        <end position="662"/>
    </location>
</feature>
<evidence type="ECO:0000313" key="14">
    <source>
        <dbReference type="Proteomes" id="UP000318138"/>
    </source>
</evidence>
<evidence type="ECO:0000256" key="5">
    <source>
        <dbReference type="ARBA" id="ARBA00022989"/>
    </source>
</evidence>
<dbReference type="Pfam" id="PF00015">
    <property type="entry name" value="MCPsignal"/>
    <property type="match status" value="1"/>
</dbReference>
<gene>
    <name evidence="13" type="ORF">FLK61_39485</name>
</gene>
<evidence type="ECO:0000256" key="1">
    <source>
        <dbReference type="ARBA" id="ARBA00004651"/>
    </source>
</evidence>
<accession>A0A859FHZ4</accession>
<dbReference type="InterPro" id="IPR004089">
    <property type="entry name" value="MCPsignal_dom"/>
</dbReference>
<keyword evidence="5 10" id="KW-1133">Transmembrane helix</keyword>
<evidence type="ECO:0000259" key="11">
    <source>
        <dbReference type="PROSITE" id="PS50111"/>
    </source>
</evidence>
<comment type="subcellular location">
    <subcellularLocation>
        <location evidence="1">Cell membrane</location>
        <topology evidence="1">Multi-pass membrane protein</topology>
    </subcellularLocation>
</comment>
<dbReference type="GO" id="GO:0005886">
    <property type="term" value="C:plasma membrane"/>
    <property type="evidence" value="ECO:0007669"/>
    <property type="project" value="UniProtKB-SubCell"/>
</dbReference>
<evidence type="ECO:0000256" key="6">
    <source>
        <dbReference type="ARBA" id="ARBA00023136"/>
    </source>
</evidence>
<dbReference type="PROSITE" id="PS50111">
    <property type="entry name" value="CHEMOTAXIS_TRANSDUC_2"/>
    <property type="match status" value="1"/>
</dbReference>
<dbReference type="KEGG" id="psua:FLK61_39485"/>
<keyword evidence="7 9" id="KW-0807">Transducer</keyword>
<dbReference type="PROSITE" id="PS50885">
    <property type="entry name" value="HAMP"/>
    <property type="match status" value="1"/>
</dbReference>
<proteinExistence type="inferred from homology"/>
<protein>
    <submittedName>
        <fullName evidence="13">Methyl-accepting chemotaxis protein</fullName>
    </submittedName>
</protein>
<dbReference type="SMART" id="SM00283">
    <property type="entry name" value="MA"/>
    <property type="match status" value="1"/>
</dbReference>
<sequence>MSAQKKKSGIPLRLQLLVWFMIIALIPILSLSITSNAQMQATQGFIAETELEHLGEISEANADFIGAWLDSRMNDMSYIASLEETAALDFDSMSMYLEALAEEQPIYDTIYVVGTDGLGIAGVTYENGNTTVLSETAANEFDVADRDWFQQASSGEPSYSEPLVSRATGNFVITVATPVVDESGEIVAVVRGAVLLGTIFERVASLNTEVIEAYFLDMEGSLIDELAEETPPLETEVAQRVQANESGTTVYQNENGTTVLAGFVYIPRLDWGLVLEVPEDVALGEANDLQSFYSILFWGIVVGSIILIIVLATFVARSFTKPIGLASSAVARVAAGDLRFESDNGKEESNNEVKMLQFSVRQMSNALSSLIADVFEKSQTVASTSQELTASTVEVTTQADDVTASVQIVHERAEEQAEQVKASNDATLKVVAGMQKAGKSMEEMKREVSDSKQRTEQSAELMSQAVERMEGLREQTNKSATSIKSLDNHMKEISDIVTFITDIAEQTNLLSLNASIEAARAGEHGKSFAVVANEVNKLADRTSKASKQISSLIRKTQEQTMESVEMIESSNHLATDTATIVHDVGDVIRTVTQDMTVVQERMSVVQHSIRDMESNVEVVKASNASMVALSDDTATQAQSVAHASENQAATMQEVAAAAQELSKMAEELQEKVEHFRY</sequence>
<dbReference type="PRINTS" id="PR00260">
    <property type="entry name" value="CHEMTRNSDUCR"/>
</dbReference>
<dbReference type="Gene3D" id="6.10.340.10">
    <property type="match status" value="1"/>
</dbReference>
<dbReference type="InterPro" id="IPR029151">
    <property type="entry name" value="Sensor-like_sf"/>
</dbReference>
<dbReference type="RefSeq" id="WP_176010668.1">
    <property type="nucleotide sequence ID" value="NZ_CP041372.2"/>
</dbReference>
<comment type="similarity">
    <text evidence="8">Belongs to the methyl-accepting chemotaxis (MCP) protein family.</text>
</comment>
<evidence type="ECO:0000256" key="3">
    <source>
        <dbReference type="ARBA" id="ARBA00022500"/>
    </source>
</evidence>
<feature type="transmembrane region" description="Helical" evidence="10">
    <location>
        <begin position="295"/>
        <end position="316"/>
    </location>
</feature>
<evidence type="ECO:0000313" key="13">
    <source>
        <dbReference type="EMBL" id="QKS72699.1"/>
    </source>
</evidence>
<dbReference type="Proteomes" id="UP000318138">
    <property type="component" value="Chromosome"/>
</dbReference>
<dbReference type="SMART" id="SM00304">
    <property type="entry name" value="HAMP"/>
    <property type="match status" value="1"/>
</dbReference>
<feature type="transmembrane region" description="Helical" evidence="10">
    <location>
        <begin position="12"/>
        <end position="33"/>
    </location>
</feature>
<evidence type="ECO:0000256" key="4">
    <source>
        <dbReference type="ARBA" id="ARBA00022692"/>
    </source>
</evidence>
<dbReference type="CDD" id="cd12914">
    <property type="entry name" value="PDC1_DGC_like"/>
    <property type="match status" value="1"/>
</dbReference>
<evidence type="ECO:0000259" key="12">
    <source>
        <dbReference type="PROSITE" id="PS50885"/>
    </source>
</evidence>
<keyword evidence="3" id="KW-0145">Chemotaxis</keyword>
<dbReference type="GO" id="GO:0007165">
    <property type="term" value="P:signal transduction"/>
    <property type="evidence" value="ECO:0007669"/>
    <property type="project" value="UniProtKB-KW"/>
</dbReference>